<organism evidence="1 2">
    <name type="scientific">Bugula neritina</name>
    <name type="common">Brown bryozoan</name>
    <name type="synonym">Sertularia neritina</name>
    <dbReference type="NCBI Taxonomy" id="10212"/>
    <lineage>
        <taxon>Eukaryota</taxon>
        <taxon>Metazoa</taxon>
        <taxon>Spiralia</taxon>
        <taxon>Lophotrochozoa</taxon>
        <taxon>Bryozoa</taxon>
        <taxon>Gymnolaemata</taxon>
        <taxon>Cheilostomatida</taxon>
        <taxon>Flustrina</taxon>
        <taxon>Buguloidea</taxon>
        <taxon>Bugulidae</taxon>
        <taxon>Bugula</taxon>
    </lineage>
</organism>
<name>A0A7J7JM28_BUGNE</name>
<dbReference type="EMBL" id="VXIV02002140">
    <property type="protein sequence ID" value="KAF6027125.1"/>
    <property type="molecule type" value="Genomic_DNA"/>
</dbReference>
<dbReference type="AlphaFoldDB" id="A0A7J7JM28"/>
<sequence length="72" mass="8242">MSCNSHNTLQIQVYQQQILFAPSGLGNRVLNGIYIDEIYVRKTAAILIKYYYILLKISIIQQVKLSPLVAEK</sequence>
<gene>
    <name evidence="1" type="ORF">EB796_014568</name>
</gene>
<evidence type="ECO:0000313" key="2">
    <source>
        <dbReference type="Proteomes" id="UP000593567"/>
    </source>
</evidence>
<accession>A0A7J7JM28</accession>
<reference evidence="1" key="1">
    <citation type="submission" date="2020-06" db="EMBL/GenBank/DDBJ databases">
        <title>Draft genome of Bugula neritina, a colonial animal packing powerful symbionts and potential medicines.</title>
        <authorList>
            <person name="Rayko M."/>
        </authorList>
    </citation>
    <scope>NUCLEOTIDE SEQUENCE [LARGE SCALE GENOMIC DNA]</scope>
    <source>
        <strain evidence="1">Kwan_BN1</strain>
    </source>
</reference>
<protein>
    <submittedName>
        <fullName evidence="1">Uncharacterized protein</fullName>
    </submittedName>
</protein>
<proteinExistence type="predicted"/>
<evidence type="ECO:0000313" key="1">
    <source>
        <dbReference type="EMBL" id="KAF6027125.1"/>
    </source>
</evidence>
<keyword evidence="2" id="KW-1185">Reference proteome</keyword>
<comment type="caution">
    <text evidence="1">The sequence shown here is derived from an EMBL/GenBank/DDBJ whole genome shotgun (WGS) entry which is preliminary data.</text>
</comment>
<dbReference type="Proteomes" id="UP000593567">
    <property type="component" value="Unassembled WGS sequence"/>
</dbReference>